<reference evidence="2 3" key="1">
    <citation type="submission" date="2015-07" db="EMBL/GenBank/DDBJ databases">
        <title>Whole genome sequence of Ardenticatena maritima DSM 23922.</title>
        <authorList>
            <person name="Hemp J."/>
            <person name="Ward L.M."/>
            <person name="Pace L.A."/>
            <person name="Fischer W.W."/>
        </authorList>
    </citation>
    <scope>NUCLEOTIDE SEQUENCE [LARGE SCALE GENOMIC DNA]</scope>
    <source>
        <strain evidence="2 3">110S</strain>
    </source>
</reference>
<dbReference type="InterPro" id="IPR006675">
    <property type="entry name" value="HDIG_dom"/>
</dbReference>
<dbReference type="SMART" id="SM00471">
    <property type="entry name" value="HDc"/>
    <property type="match status" value="1"/>
</dbReference>
<proteinExistence type="predicted"/>
<evidence type="ECO:0000313" key="3">
    <source>
        <dbReference type="Proteomes" id="UP000050502"/>
    </source>
</evidence>
<comment type="caution">
    <text evidence="2">The sequence shown here is derived from an EMBL/GenBank/DDBJ whole genome shotgun (WGS) entry which is preliminary data.</text>
</comment>
<dbReference type="InterPro" id="IPR052020">
    <property type="entry name" value="Cyclic_di-GMP/3'3'-cGAMP_PDE"/>
</dbReference>
<dbReference type="PROSITE" id="PS51832">
    <property type="entry name" value="HD_GYP"/>
    <property type="match status" value="1"/>
</dbReference>
<name>A0A0P6YX56_9CHLR</name>
<gene>
    <name evidence="2" type="ORF">SE16_05875</name>
</gene>
<evidence type="ECO:0000313" key="2">
    <source>
        <dbReference type="EMBL" id="KPL88679.1"/>
    </source>
</evidence>
<accession>A0A0P6YX56</accession>
<protein>
    <recommendedName>
        <fullName evidence="1">HD-GYP domain-containing protein</fullName>
    </recommendedName>
</protein>
<organism evidence="2 3">
    <name type="scientific">Ardenticatena maritima</name>
    <dbReference type="NCBI Taxonomy" id="872965"/>
    <lineage>
        <taxon>Bacteria</taxon>
        <taxon>Bacillati</taxon>
        <taxon>Chloroflexota</taxon>
        <taxon>Ardenticatenia</taxon>
        <taxon>Ardenticatenales</taxon>
        <taxon>Ardenticatenaceae</taxon>
        <taxon>Ardenticatena</taxon>
    </lineage>
</organism>
<dbReference type="SUPFAM" id="SSF109604">
    <property type="entry name" value="HD-domain/PDEase-like"/>
    <property type="match status" value="1"/>
</dbReference>
<dbReference type="AlphaFoldDB" id="A0A0P6YX56"/>
<dbReference type="PANTHER" id="PTHR45228">
    <property type="entry name" value="CYCLIC DI-GMP PHOSPHODIESTERASE TM_0186-RELATED"/>
    <property type="match status" value="1"/>
</dbReference>
<dbReference type="EMBL" id="LGKN01000004">
    <property type="protein sequence ID" value="KPL88679.1"/>
    <property type="molecule type" value="Genomic_DNA"/>
</dbReference>
<dbReference type="Gene3D" id="1.10.3210.10">
    <property type="entry name" value="Hypothetical protein af1432"/>
    <property type="match status" value="1"/>
</dbReference>
<feature type="domain" description="HD-GYP" evidence="1">
    <location>
        <begin position="19"/>
        <end position="209"/>
    </location>
</feature>
<evidence type="ECO:0000259" key="1">
    <source>
        <dbReference type="PROSITE" id="PS51832"/>
    </source>
</evidence>
<sequence>MIEYLVRKNEELQRAQEEIKQSYDVTLMALSSALDLRDTATEGHSIRVAKIALEIGKEMRLSDEELQVLWRGALLHDIGKIGVPDRILHKPGMLTPEEWEIMRQHTIWGAEILKHIPFLAPAIPVVKYHHENWDGTGYPEGLKGEEIPLMARIFMVADTYDAITSDRPYQKGRSPEEALRIIREQAGKRFDPKVVRAFERAFERIKMIR</sequence>
<dbReference type="NCBIfam" id="TIGR00277">
    <property type="entry name" value="HDIG"/>
    <property type="match status" value="1"/>
</dbReference>
<dbReference type="InterPro" id="IPR003607">
    <property type="entry name" value="HD/PDEase_dom"/>
</dbReference>
<dbReference type="CDD" id="cd00077">
    <property type="entry name" value="HDc"/>
    <property type="match status" value="1"/>
</dbReference>
<dbReference type="PANTHER" id="PTHR45228:SF4">
    <property type="entry name" value="LIPOPROTEIN"/>
    <property type="match status" value="1"/>
</dbReference>
<dbReference type="Proteomes" id="UP000050502">
    <property type="component" value="Unassembled WGS sequence"/>
</dbReference>
<dbReference type="Pfam" id="PF13487">
    <property type="entry name" value="HD_5"/>
    <property type="match status" value="1"/>
</dbReference>
<dbReference type="InterPro" id="IPR037522">
    <property type="entry name" value="HD_GYP_dom"/>
</dbReference>